<dbReference type="AlphaFoldDB" id="A0A9W9TF02"/>
<evidence type="ECO:0000313" key="2">
    <source>
        <dbReference type="Proteomes" id="UP001150941"/>
    </source>
</evidence>
<sequence length="155" mass="16704">MQLIGANPDGALESHRPMSGETICNDRGLTLEGGWKVRRSPLNGASKSALGKPGLMRRGSVFAEIPADAVILSRNDAVGGLWCGTPFTMQPQSEASSLACCSSCSLGHVPGHLRKPSACSGQRFLPKVKPLSCFECRQYRSFHCEFGTPTLFHKR</sequence>
<dbReference type="Proteomes" id="UP001150941">
    <property type="component" value="Unassembled WGS sequence"/>
</dbReference>
<proteinExistence type="predicted"/>
<dbReference type="RefSeq" id="XP_058327242.1">
    <property type="nucleotide sequence ID" value="XM_058478912.1"/>
</dbReference>
<reference evidence="1" key="2">
    <citation type="journal article" date="2023" name="IMA Fungus">
        <title>Comparative genomic study of the Penicillium genus elucidates a diverse pangenome and 15 lateral gene transfer events.</title>
        <authorList>
            <person name="Petersen C."/>
            <person name="Sorensen T."/>
            <person name="Nielsen M.R."/>
            <person name="Sondergaard T.E."/>
            <person name="Sorensen J.L."/>
            <person name="Fitzpatrick D.A."/>
            <person name="Frisvad J.C."/>
            <person name="Nielsen K.L."/>
        </authorList>
    </citation>
    <scope>NUCLEOTIDE SEQUENCE</scope>
    <source>
        <strain evidence="1">IBT 19713</strain>
    </source>
</reference>
<keyword evidence="2" id="KW-1185">Reference proteome</keyword>
<accession>A0A9W9TF02</accession>
<evidence type="ECO:0000313" key="1">
    <source>
        <dbReference type="EMBL" id="KAJ5220412.1"/>
    </source>
</evidence>
<gene>
    <name evidence="1" type="ORF">N7468_009616</name>
</gene>
<dbReference type="GeneID" id="83206215"/>
<protein>
    <submittedName>
        <fullName evidence="1">Uncharacterized protein</fullName>
    </submittedName>
</protein>
<organism evidence="1 2">
    <name type="scientific">Penicillium chermesinum</name>
    <dbReference type="NCBI Taxonomy" id="63820"/>
    <lineage>
        <taxon>Eukaryota</taxon>
        <taxon>Fungi</taxon>
        <taxon>Dikarya</taxon>
        <taxon>Ascomycota</taxon>
        <taxon>Pezizomycotina</taxon>
        <taxon>Eurotiomycetes</taxon>
        <taxon>Eurotiomycetidae</taxon>
        <taxon>Eurotiales</taxon>
        <taxon>Aspergillaceae</taxon>
        <taxon>Penicillium</taxon>
    </lineage>
</organism>
<reference evidence="1" key="1">
    <citation type="submission" date="2022-11" db="EMBL/GenBank/DDBJ databases">
        <authorList>
            <person name="Petersen C."/>
        </authorList>
    </citation>
    <scope>NUCLEOTIDE SEQUENCE</scope>
    <source>
        <strain evidence="1">IBT 19713</strain>
    </source>
</reference>
<name>A0A9W9TF02_9EURO</name>
<dbReference type="EMBL" id="JAPQKS010000007">
    <property type="protein sequence ID" value="KAJ5220412.1"/>
    <property type="molecule type" value="Genomic_DNA"/>
</dbReference>
<comment type="caution">
    <text evidence="1">The sequence shown here is derived from an EMBL/GenBank/DDBJ whole genome shotgun (WGS) entry which is preliminary data.</text>
</comment>